<dbReference type="InterPro" id="IPR051531">
    <property type="entry name" value="N-acetyltransferase"/>
</dbReference>
<dbReference type="RefSeq" id="WP_094908153.1">
    <property type="nucleotide sequence ID" value="NZ_BJUN01000009.1"/>
</dbReference>
<evidence type="ECO:0000259" key="4">
    <source>
        <dbReference type="PROSITE" id="PS51186"/>
    </source>
</evidence>
<dbReference type="GO" id="GO:0008999">
    <property type="term" value="F:protein-N-terminal-alanine acetyltransferase activity"/>
    <property type="evidence" value="ECO:0007669"/>
    <property type="project" value="TreeGrafter"/>
</dbReference>
<gene>
    <name evidence="5" type="ORF">MHA01_18840</name>
</gene>
<keyword evidence="1 5" id="KW-0808">Transferase</keyword>
<keyword evidence="6" id="KW-1185">Reference proteome</keyword>
<dbReference type="InterPro" id="IPR016181">
    <property type="entry name" value="Acyl_CoA_acyltransferase"/>
</dbReference>
<dbReference type="Pfam" id="PF13302">
    <property type="entry name" value="Acetyltransf_3"/>
    <property type="match status" value="1"/>
</dbReference>
<proteinExistence type="inferred from homology"/>
<protein>
    <submittedName>
        <fullName evidence="5">N-acetyltransferase</fullName>
    </submittedName>
</protein>
<evidence type="ECO:0000256" key="2">
    <source>
        <dbReference type="ARBA" id="ARBA00023315"/>
    </source>
</evidence>
<keyword evidence="2" id="KW-0012">Acyltransferase</keyword>
<dbReference type="STRING" id="1371.GCA_900166605_00169"/>
<dbReference type="AlphaFoldDB" id="A0A510Y6I3"/>
<dbReference type="PANTHER" id="PTHR43792:SF8">
    <property type="entry name" value="[RIBOSOMAL PROTEIN US5]-ALANINE N-ACETYLTRANSFERASE"/>
    <property type="match status" value="1"/>
</dbReference>
<comment type="caution">
    <text evidence="5">The sequence shown here is derived from an EMBL/GenBank/DDBJ whole genome shotgun (WGS) entry which is preliminary data.</text>
</comment>
<dbReference type="Proteomes" id="UP000321051">
    <property type="component" value="Unassembled WGS sequence"/>
</dbReference>
<feature type="domain" description="N-acetyltransferase" evidence="4">
    <location>
        <begin position="13"/>
        <end position="182"/>
    </location>
</feature>
<accession>A0A510Y6I3</accession>
<dbReference type="PROSITE" id="PS51186">
    <property type="entry name" value="GNAT"/>
    <property type="match status" value="1"/>
</dbReference>
<reference evidence="5 6" key="1">
    <citation type="submission" date="2019-07" db="EMBL/GenBank/DDBJ databases">
        <title>Whole genome shotgun sequence of Marinococcus halophilus NBRC 102359.</title>
        <authorList>
            <person name="Hosoyama A."/>
            <person name="Uohara A."/>
            <person name="Ohji S."/>
            <person name="Ichikawa N."/>
        </authorList>
    </citation>
    <scope>NUCLEOTIDE SEQUENCE [LARGE SCALE GENOMIC DNA]</scope>
    <source>
        <strain evidence="5 6">NBRC 102359</strain>
    </source>
</reference>
<name>A0A510Y6I3_MARHA</name>
<evidence type="ECO:0000313" key="6">
    <source>
        <dbReference type="Proteomes" id="UP000321051"/>
    </source>
</evidence>
<dbReference type="Gene3D" id="3.40.630.30">
    <property type="match status" value="1"/>
</dbReference>
<dbReference type="SUPFAM" id="SSF55729">
    <property type="entry name" value="Acyl-CoA N-acyltransferases (Nat)"/>
    <property type="match status" value="1"/>
</dbReference>
<dbReference type="GO" id="GO:0005737">
    <property type="term" value="C:cytoplasm"/>
    <property type="evidence" value="ECO:0007669"/>
    <property type="project" value="TreeGrafter"/>
</dbReference>
<dbReference type="EMBL" id="BJUN01000009">
    <property type="protein sequence ID" value="GEK58979.1"/>
    <property type="molecule type" value="Genomic_DNA"/>
</dbReference>
<organism evidence="5 6">
    <name type="scientific">Marinococcus halophilus</name>
    <dbReference type="NCBI Taxonomy" id="1371"/>
    <lineage>
        <taxon>Bacteria</taxon>
        <taxon>Bacillati</taxon>
        <taxon>Bacillota</taxon>
        <taxon>Bacilli</taxon>
        <taxon>Bacillales</taxon>
        <taxon>Bacillaceae</taxon>
        <taxon>Marinococcus</taxon>
    </lineage>
</organism>
<evidence type="ECO:0000256" key="1">
    <source>
        <dbReference type="ARBA" id="ARBA00022679"/>
    </source>
</evidence>
<dbReference type="InterPro" id="IPR000182">
    <property type="entry name" value="GNAT_dom"/>
</dbReference>
<sequence length="182" mass="21840">MKFQQKGRSTERLILRPLQPNDFDNYKQALSERKAPQHFYDPGRPKINRFTKRQFTNMIQQREDMAEQDRTYVYDIFHKNGSHLGHADITTLIREEFQWGMLGYIIHNQHWNQGFGKEAVREVLKASFEDLHFHRIEAHINVDNEPSISIAEKAGMEYECTRHKFIYENDTWTDNLIYYKNS</sequence>
<dbReference type="PANTHER" id="PTHR43792">
    <property type="entry name" value="GNAT FAMILY, PUTATIVE (AFU_ORTHOLOGUE AFUA_3G00765)-RELATED-RELATED"/>
    <property type="match status" value="1"/>
</dbReference>
<comment type="similarity">
    <text evidence="3">Belongs to the acetyltransferase family. RimJ subfamily.</text>
</comment>
<dbReference type="OrthoDB" id="9798081at2"/>
<evidence type="ECO:0000256" key="3">
    <source>
        <dbReference type="ARBA" id="ARBA00038502"/>
    </source>
</evidence>
<evidence type="ECO:0000313" key="5">
    <source>
        <dbReference type="EMBL" id="GEK58979.1"/>
    </source>
</evidence>